<proteinExistence type="predicted"/>
<organism evidence="1 2">
    <name type="scientific">Serratia symbiotica str. Tucson</name>
    <dbReference type="NCBI Taxonomy" id="914128"/>
    <lineage>
        <taxon>Bacteria</taxon>
        <taxon>Pseudomonadati</taxon>
        <taxon>Pseudomonadota</taxon>
        <taxon>Gammaproteobacteria</taxon>
        <taxon>Enterobacterales</taxon>
        <taxon>Yersiniaceae</taxon>
        <taxon>Serratia</taxon>
        <taxon>Serratia symbiotica</taxon>
    </lineage>
</organism>
<keyword evidence="2" id="KW-1185">Reference proteome</keyword>
<feature type="non-terminal residue" evidence="1">
    <location>
        <position position="66"/>
    </location>
</feature>
<evidence type="ECO:0000313" key="2">
    <source>
        <dbReference type="Proteomes" id="UP000013568"/>
    </source>
</evidence>
<evidence type="ECO:0000313" key="1">
    <source>
        <dbReference type="EMBL" id="EFW11959.1"/>
    </source>
</evidence>
<accession>E9CNC5</accession>
<dbReference type="Proteomes" id="UP000013568">
    <property type="component" value="Unassembled WGS sequence"/>
</dbReference>
<dbReference type="HOGENOM" id="CLU_2837534_0_0_6"/>
<gene>
    <name evidence="1" type="ORF">SSYM_1912</name>
</gene>
<sequence>MLCLRPKPQRVFFSYRKFCSICILRLYRFLVCFGENSVVFVNVSHGDFPAQRAFLVTIARAALSFA</sequence>
<name>E9CNC5_9GAMM</name>
<dbReference type="AlphaFoldDB" id="E9CNC5"/>
<protein>
    <submittedName>
        <fullName evidence="1">Uncharacterized protein</fullName>
    </submittedName>
</protein>
<reference evidence="2" key="1">
    <citation type="journal article" date="2011" name="Genome Biol. Evol.">
        <title>Massive genomic decay in Serratia symbiotica, a recently evolved symbiont of aphids.</title>
        <authorList>
            <person name="Burke G.R."/>
            <person name="Moran N.A."/>
        </authorList>
    </citation>
    <scope>NUCLEOTIDE SEQUENCE [LARGE SCALE GENOMIC DNA]</scope>
    <source>
        <strain evidence="2">Tucson</strain>
    </source>
</reference>
<dbReference type="EMBL" id="GL636119">
    <property type="protein sequence ID" value="EFW11959.1"/>
    <property type="molecule type" value="Genomic_DNA"/>
</dbReference>